<dbReference type="Pfam" id="PF13409">
    <property type="entry name" value="GST_N_2"/>
    <property type="match status" value="1"/>
</dbReference>
<evidence type="ECO:0000259" key="6">
    <source>
        <dbReference type="PROSITE" id="PS50404"/>
    </source>
</evidence>
<name>A0A9P4LF27_9PLEO</name>
<sequence length="247" mass="28445">MATTAKSIKVLGTRKSHPPAPGPNTSKVIVILEELAIPYHIHSFSFADVKKKPFIDINPNGRAPAIQDPNTDITLWETGAITQYLIEQYDTKKKLTYTDLIRRSHLNQYLMYQVSGQVPYFGQLGWFSVFHYENLPSAIERYQNETRRILSVLEGLLEGKDWLVGDKITFADLAFLPYNDRVWFLGVPAEERWNGFPNVKGWHERMTPRKSWVKCMGIRERLPKDVGNKKEYEEQIKKSDASAATQE</sequence>
<dbReference type="EMBL" id="ML978464">
    <property type="protein sequence ID" value="KAF2022713.1"/>
    <property type="molecule type" value="Genomic_DNA"/>
</dbReference>
<dbReference type="AlphaFoldDB" id="A0A9P4LF27"/>
<dbReference type="GO" id="GO:0004364">
    <property type="term" value="F:glutathione transferase activity"/>
    <property type="evidence" value="ECO:0007669"/>
    <property type="project" value="UniProtKB-EC"/>
</dbReference>
<evidence type="ECO:0000313" key="8">
    <source>
        <dbReference type="EMBL" id="KAF2022713.1"/>
    </source>
</evidence>
<gene>
    <name evidence="8" type="ORF">EK21DRAFT_105648</name>
</gene>
<dbReference type="InterPro" id="IPR010987">
    <property type="entry name" value="Glutathione-S-Trfase_C-like"/>
</dbReference>
<dbReference type="Proteomes" id="UP000799777">
    <property type="component" value="Unassembled WGS sequence"/>
</dbReference>
<organism evidence="8 9">
    <name type="scientific">Setomelanomma holmii</name>
    <dbReference type="NCBI Taxonomy" id="210430"/>
    <lineage>
        <taxon>Eukaryota</taxon>
        <taxon>Fungi</taxon>
        <taxon>Dikarya</taxon>
        <taxon>Ascomycota</taxon>
        <taxon>Pezizomycotina</taxon>
        <taxon>Dothideomycetes</taxon>
        <taxon>Pleosporomycetidae</taxon>
        <taxon>Pleosporales</taxon>
        <taxon>Pleosporineae</taxon>
        <taxon>Phaeosphaeriaceae</taxon>
        <taxon>Setomelanomma</taxon>
    </lineage>
</organism>
<evidence type="ECO:0000256" key="2">
    <source>
        <dbReference type="ARBA" id="ARBA00012452"/>
    </source>
</evidence>
<dbReference type="PROSITE" id="PS50404">
    <property type="entry name" value="GST_NTER"/>
    <property type="match status" value="1"/>
</dbReference>
<feature type="domain" description="GST C-terminal" evidence="7">
    <location>
        <begin position="99"/>
        <end position="226"/>
    </location>
</feature>
<dbReference type="InterPro" id="IPR036249">
    <property type="entry name" value="Thioredoxin-like_sf"/>
</dbReference>
<feature type="region of interest" description="Disordered" evidence="5">
    <location>
        <begin position="1"/>
        <end position="23"/>
    </location>
</feature>
<dbReference type="PANTHER" id="PTHR44051:SF20">
    <property type="entry name" value="GLUTATHIONE TRANSFERASE 1 (EUROFUNG)"/>
    <property type="match status" value="1"/>
</dbReference>
<dbReference type="SFLD" id="SFLDS00019">
    <property type="entry name" value="Glutathione_Transferase_(cytos"/>
    <property type="match status" value="1"/>
</dbReference>
<reference evidence="8" key="1">
    <citation type="journal article" date="2020" name="Stud. Mycol.">
        <title>101 Dothideomycetes genomes: a test case for predicting lifestyles and emergence of pathogens.</title>
        <authorList>
            <person name="Haridas S."/>
            <person name="Albert R."/>
            <person name="Binder M."/>
            <person name="Bloem J."/>
            <person name="Labutti K."/>
            <person name="Salamov A."/>
            <person name="Andreopoulos B."/>
            <person name="Baker S."/>
            <person name="Barry K."/>
            <person name="Bills G."/>
            <person name="Bluhm B."/>
            <person name="Cannon C."/>
            <person name="Castanera R."/>
            <person name="Culley D."/>
            <person name="Daum C."/>
            <person name="Ezra D."/>
            <person name="Gonzalez J."/>
            <person name="Henrissat B."/>
            <person name="Kuo A."/>
            <person name="Liang C."/>
            <person name="Lipzen A."/>
            <person name="Lutzoni F."/>
            <person name="Magnuson J."/>
            <person name="Mondo S."/>
            <person name="Nolan M."/>
            <person name="Ohm R."/>
            <person name="Pangilinan J."/>
            <person name="Park H.-J."/>
            <person name="Ramirez L."/>
            <person name="Alfaro M."/>
            <person name="Sun H."/>
            <person name="Tritt A."/>
            <person name="Yoshinaga Y."/>
            <person name="Zwiers L.-H."/>
            <person name="Turgeon B."/>
            <person name="Goodwin S."/>
            <person name="Spatafora J."/>
            <person name="Crous P."/>
            <person name="Grigoriev I."/>
        </authorList>
    </citation>
    <scope>NUCLEOTIDE SEQUENCE</scope>
    <source>
        <strain evidence="8">CBS 110217</strain>
    </source>
</reference>
<comment type="similarity">
    <text evidence="1">Belongs to the GST superfamily.</text>
</comment>
<dbReference type="InterPro" id="IPR040079">
    <property type="entry name" value="Glutathione_S-Trfase"/>
</dbReference>
<feature type="domain" description="GST N-terminal" evidence="6">
    <location>
        <begin position="12"/>
        <end position="93"/>
    </location>
</feature>
<dbReference type="OrthoDB" id="422574at2759"/>
<dbReference type="PANTHER" id="PTHR44051">
    <property type="entry name" value="GLUTATHIONE S-TRANSFERASE-RELATED"/>
    <property type="match status" value="1"/>
</dbReference>
<comment type="catalytic activity">
    <reaction evidence="4">
        <text>RX + glutathione = an S-substituted glutathione + a halide anion + H(+)</text>
        <dbReference type="Rhea" id="RHEA:16437"/>
        <dbReference type="ChEBI" id="CHEBI:15378"/>
        <dbReference type="ChEBI" id="CHEBI:16042"/>
        <dbReference type="ChEBI" id="CHEBI:17792"/>
        <dbReference type="ChEBI" id="CHEBI:57925"/>
        <dbReference type="ChEBI" id="CHEBI:90779"/>
        <dbReference type="EC" id="2.5.1.18"/>
    </reaction>
</comment>
<dbReference type="SFLD" id="SFLDG00358">
    <property type="entry name" value="Main_(cytGST)"/>
    <property type="match status" value="1"/>
</dbReference>
<dbReference type="InterPro" id="IPR004046">
    <property type="entry name" value="GST_C"/>
</dbReference>
<dbReference type="Pfam" id="PF00043">
    <property type="entry name" value="GST_C"/>
    <property type="match status" value="1"/>
</dbReference>
<dbReference type="EC" id="2.5.1.18" evidence="2"/>
<dbReference type="Gene3D" id="1.20.1050.10">
    <property type="match status" value="1"/>
</dbReference>
<accession>A0A9P4LF27</accession>
<dbReference type="InterPro" id="IPR004045">
    <property type="entry name" value="Glutathione_S-Trfase_N"/>
</dbReference>
<evidence type="ECO:0000256" key="3">
    <source>
        <dbReference type="ARBA" id="ARBA00022679"/>
    </source>
</evidence>
<evidence type="ECO:0000256" key="4">
    <source>
        <dbReference type="ARBA" id="ARBA00047960"/>
    </source>
</evidence>
<dbReference type="SUPFAM" id="SSF47616">
    <property type="entry name" value="GST C-terminal domain-like"/>
    <property type="match status" value="1"/>
</dbReference>
<keyword evidence="9" id="KW-1185">Reference proteome</keyword>
<dbReference type="InterPro" id="IPR036282">
    <property type="entry name" value="Glutathione-S-Trfase_C_sf"/>
</dbReference>
<proteinExistence type="inferred from homology"/>
<dbReference type="Gene3D" id="3.40.30.10">
    <property type="entry name" value="Glutaredoxin"/>
    <property type="match status" value="1"/>
</dbReference>
<evidence type="ECO:0000313" key="9">
    <source>
        <dbReference type="Proteomes" id="UP000799777"/>
    </source>
</evidence>
<comment type="caution">
    <text evidence="8">The sequence shown here is derived from an EMBL/GenBank/DDBJ whole genome shotgun (WGS) entry which is preliminary data.</text>
</comment>
<evidence type="ECO:0000256" key="1">
    <source>
        <dbReference type="ARBA" id="ARBA00007409"/>
    </source>
</evidence>
<keyword evidence="3" id="KW-0808">Transferase</keyword>
<evidence type="ECO:0000259" key="7">
    <source>
        <dbReference type="PROSITE" id="PS50405"/>
    </source>
</evidence>
<protein>
    <recommendedName>
        <fullName evidence="2">glutathione transferase</fullName>
        <ecNumber evidence="2">2.5.1.18</ecNumber>
    </recommendedName>
</protein>
<dbReference type="CDD" id="cd03048">
    <property type="entry name" value="GST_N_Ure2p_like"/>
    <property type="match status" value="1"/>
</dbReference>
<dbReference type="PROSITE" id="PS50405">
    <property type="entry name" value="GST_CTER"/>
    <property type="match status" value="1"/>
</dbReference>
<evidence type="ECO:0000256" key="5">
    <source>
        <dbReference type="SAM" id="MobiDB-lite"/>
    </source>
</evidence>
<dbReference type="SUPFAM" id="SSF52833">
    <property type="entry name" value="Thioredoxin-like"/>
    <property type="match status" value="1"/>
</dbReference>